<dbReference type="Gene3D" id="3.40.50.800">
    <property type="entry name" value="Anticodon-binding domain"/>
    <property type="match status" value="1"/>
</dbReference>
<dbReference type="GO" id="GO:0070062">
    <property type="term" value="C:extracellular exosome"/>
    <property type="evidence" value="ECO:0007669"/>
    <property type="project" value="UniProtKB-ARBA"/>
</dbReference>
<dbReference type="GO" id="GO:0004081">
    <property type="term" value="F:bis(5'-nucleosyl)-tetraphosphatase (asymmetrical) activity"/>
    <property type="evidence" value="ECO:0007669"/>
    <property type="project" value="UniProtKB-ARBA"/>
</dbReference>
<evidence type="ECO:0000256" key="8">
    <source>
        <dbReference type="ARBA" id="ARBA00023146"/>
    </source>
</evidence>
<dbReference type="EC" id="6.1.1.14" evidence="2"/>
<dbReference type="GO" id="GO:0004820">
    <property type="term" value="F:glycine-tRNA ligase activity"/>
    <property type="evidence" value="ECO:0007669"/>
    <property type="project" value="UniProtKB-EC"/>
</dbReference>
<dbReference type="NCBIfam" id="TIGR00389">
    <property type="entry name" value="glyS_dimeric"/>
    <property type="match status" value="1"/>
</dbReference>
<comment type="similarity">
    <text evidence="1">Belongs to the class-II aminoacyl-tRNA synthetase family.</text>
</comment>
<evidence type="ECO:0000313" key="10">
    <source>
        <dbReference type="EMBL" id="OIO08436.1"/>
    </source>
</evidence>
<dbReference type="PROSITE" id="PS50862">
    <property type="entry name" value="AA_TRNA_LIGASE_II"/>
    <property type="match status" value="1"/>
</dbReference>
<dbReference type="InterPro" id="IPR036621">
    <property type="entry name" value="Anticodon-bd_dom_sf"/>
</dbReference>
<dbReference type="InterPro" id="IPR033731">
    <property type="entry name" value="GlyRS-like_core"/>
</dbReference>
<dbReference type="PRINTS" id="PR01043">
    <property type="entry name" value="TRNASYNTHGLY"/>
</dbReference>
<comment type="caution">
    <text evidence="10">The sequence shown here is derived from an EMBL/GenBank/DDBJ whole genome shotgun (WGS) entry which is preliminary data.</text>
</comment>
<dbReference type="Pfam" id="PF00587">
    <property type="entry name" value="tRNA-synt_2b"/>
    <property type="match status" value="1"/>
</dbReference>
<dbReference type="GO" id="GO:0005524">
    <property type="term" value="F:ATP binding"/>
    <property type="evidence" value="ECO:0007669"/>
    <property type="project" value="UniProtKB-KW"/>
</dbReference>
<evidence type="ECO:0000256" key="7">
    <source>
        <dbReference type="ARBA" id="ARBA00022917"/>
    </source>
</evidence>
<dbReference type="FunFam" id="3.40.50.800:FF:000002">
    <property type="entry name" value="Glycine--tRNA ligase"/>
    <property type="match status" value="1"/>
</dbReference>
<dbReference type="Proteomes" id="UP000182860">
    <property type="component" value="Unassembled WGS sequence"/>
</dbReference>
<dbReference type="InterPro" id="IPR027031">
    <property type="entry name" value="Gly-tRNA_synthase/POLG2"/>
</dbReference>
<dbReference type="AlphaFoldDB" id="A0A1J4T8E5"/>
<sequence length="465" mass="53770">MEQTDNLMEKLVSLCKRRGFIFPSSEIYGGFSAIYDYGHYGTLLKNNIRDSWWKNMIQERDDIVGLDGAIFMNPKTWEASGHLSSFDDPQVDCKKCQSRFRADHLLEDHGINADKAGLEFINEELNKLKEAGKLKCPTCGAKDLTEAKRFSLMVKSNLGSPTDELSEENVVYLRPETCGNIFLQYKNTLDSSSHKLPFGIAQIGKAFRNEIVARQFIFRTREFEQMEMQYFLFPQDVKEKFEDWKKARWSWYLANGIKESEIRWYKHEKLAHYASNAYDIEYNFKSLGGFKEVEGIHARGDFDLTQHSKFSGIDLSYFDEATKTRFMPHVVETSAGLGRLLFMMIDKAYTEETLANGEARTVLKFPPKLAPIKVAIFPLLKNKPGLVNKAREVYHSLKSEFMCEFDDNGNIGKRYRCQDEIGTPFCLTIDFDSLENDDVTVRDRDSREQARIKITELKNYLKARL</sequence>
<evidence type="ECO:0000256" key="1">
    <source>
        <dbReference type="ARBA" id="ARBA00008226"/>
    </source>
</evidence>
<dbReference type="InterPro" id="IPR002314">
    <property type="entry name" value="aa-tRNA-synt_IIb"/>
</dbReference>
<dbReference type="Gene3D" id="3.30.930.10">
    <property type="entry name" value="Bira Bifunctional Protein, Domain 2"/>
    <property type="match status" value="1"/>
</dbReference>
<evidence type="ECO:0000313" key="11">
    <source>
        <dbReference type="Proteomes" id="UP000182860"/>
    </source>
</evidence>
<proteinExistence type="inferred from homology"/>
<keyword evidence="3" id="KW-0963">Cytoplasm</keyword>
<feature type="domain" description="Aminoacyl-transfer RNA synthetases class-II family profile" evidence="9">
    <location>
        <begin position="9"/>
        <end position="378"/>
    </location>
</feature>
<organism evidence="10 11">
    <name type="scientific">Candidatus Falkowbacteria bacterium CG1_02_41_21</name>
    <dbReference type="NCBI Taxonomy" id="1805147"/>
    <lineage>
        <taxon>Bacteria</taxon>
        <taxon>Candidatus Falkowiibacteriota</taxon>
    </lineage>
</organism>
<evidence type="ECO:0000256" key="2">
    <source>
        <dbReference type="ARBA" id="ARBA00012829"/>
    </source>
</evidence>
<evidence type="ECO:0000256" key="4">
    <source>
        <dbReference type="ARBA" id="ARBA00022598"/>
    </source>
</evidence>
<dbReference type="PANTHER" id="PTHR10745">
    <property type="entry name" value="GLYCYL-TRNA SYNTHETASE/DNA POLYMERASE SUBUNIT GAMMA-2"/>
    <property type="match status" value="1"/>
</dbReference>
<keyword evidence="6" id="KW-0067">ATP-binding</keyword>
<evidence type="ECO:0000259" key="9">
    <source>
        <dbReference type="PROSITE" id="PS50862"/>
    </source>
</evidence>
<dbReference type="NCBIfam" id="NF003211">
    <property type="entry name" value="PRK04173.1"/>
    <property type="match status" value="1"/>
</dbReference>
<dbReference type="InterPro" id="IPR004154">
    <property type="entry name" value="Anticodon-bd"/>
</dbReference>
<dbReference type="GO" id="GO:0005737">
    <property type="term" value="C:cytoplasm"/>
    <property type="evidence" value="ECO:0007669"/>
    <property type="project" value="InterPro"/>
</dbReference>
<evidence type="ECO:0000256" key="3">
    <source>
        <dbReference type="ARBA" id="ARBA00022490"/>
    </source>
</evidence>
<reference evidence="10 11" key="1">
    <citation type="journal article" date="2016" name="Environ. Microbiol.">
        <title>Genomic resolution of a cold subsurface aquifer community provides metabolic insights for novel microbes adapted to high CO concentrations.</title>
        <authorList>
            <person name="Probst A.J."/>
            <person name="Castelle C.J."/>
            <person name="Singh A."/>
            <person name="Brown C.T."/>
            <person name="Anantharaman K."/>
            <person name="Sharon I."/>
            <person name="Hug L.A."/>
            <person name="Burstein D."/>
            <person name="Emerson J.B."/>
            <person name="Thomas B.C."/>
            <person name="Banfield J.F."/>
        </authorList>
    </citation>
    <scope>NUCLEOTIDE SEQUENCE [LARGE SCALE GENOMIC DNA]</scope>
    <source>
        <strain evidence="10">CG1_02_41_21</strain>
    </source>
</reference>
<dbReference type="GO" id="GO:0006426">
    <property type="term" value="P:glycyl-tRNA aminoacylation"/>
    <property type="evidence" value="ECO:0007669"/>
    <property type="project" value="InterPro"/>
</dbReference>
<dbReference type="GO" id="GO:0015966">
    <property type="term" value="P:diadenosine tetraphosphate biosynthetic process"/>
    <property type="evidence" value="ECO:0007669"/>
    <property type="project" value="UniProtKB-ARBA"/>
</dbReference>
<dbReference type="CDD" id="cd00858">
    <property type="entry name" value="GlyRS_anticodon"/>
    <property type="match status" value="1"/>
</dbReference>
<protein>
    <recommendedName>
        <fullName evidence="2">glycine--tRNA ligase</fullName>
        <ecNumber evidence="2">6.1.1.14</ecNumber>
    </recommendedName>
</protein>
<dbReference type="SUPFAM" id="SSF55681">
    <property type="entry name" value="Class II aaRS and biotin synthetases"/>
    <property type="match status" value="1"/>
</dbReference>
<keyword evidence="5" id="KW-0547">Nucleotide-binding</keyword>
<evidence type="ECO:0000256" key="5">
    <source>
        <dbReference type="ARBA" id="ARBA00022741"/>
    </source>
</evidence>
<accession>A0A1J4T8E5</accession>
<dbReference type="InterPro" id="IPR002315">
    <property type="entry name" value="tRNA-synt_gly"/>
</dbReference>
<dbReference type="GO" id="GO:1990742">
    <property type="term" value="C:microvesicle"/>
    <property type="evidence" value="ECO:0007669"/>
    <property type="project" value="UniProtKB-ARBA"/>
</dbReference>
<dbReference type="InterPro" id="IPR045864">
    <property type="entry name" value="aa-tRNA-synth_II/BPL/LPL"/>
</dbReference>
<keyword evidence="7" id="KW-0648">Protein biosynthesis</keyword>
<evidence type="ECO:0000256" key="6">
    <source>
        <dbReference type="ARBA" id="ARBA00022840"/>
    </source>
</evidence>
<keyword evidence="4 10" id="KW-0436">Ligase</keyword>
<dbReference type="CDD" id="cd00774">
    <property type="entry name" value="GlyRS-like_core"/>
    <property type="match status" value="1"/>
</dbReference>
<dbReference type="PANTHER" id="PTHR10745:SF8">
    <property type="entry name" value="DNA POLYMERASE SUBUNIT GAMMA-2, MITOCHONDRIAL"/>
    <property type="match status" value="1"/>
</dbReference>
<dbReference type="InterPro" id="IPR006195">
    <property type="entry name" value="aa-tRNA-synth_II"/>
</dbReference>
<dbReference type="Pfam" id="PF03129">
    <property type="entry name" value="HGTP_anticodon"/>
    <property type="match status" value="1"/>
</dbReference>
<dbReference type="SUPFAM" id="SSF52954">
    <property type="entry name" value="Class II aaRS ABD-related"/>
    <property type="match status" value="1"/>
</dbReference>
<gene>
    <name evidence="10" type="ORF">AUJ35_00255</name>
</gene>
<keyword evidence="8" id="KW-0030">Aminoacyl-tRNA synthetase</keyword>
<dbReference type="EMBL" id="MNUV01000006">
    <property type="protein sequence ID" value="OIO08436.1"/>
    <property type="molecule type" value="Genomic_DNA"/>
</dbReference>
<name>A0A1J4T8E5_9BACT</name>